<evidence type="ECO:0000313" key="5">
    <source>
        <dbReference type="Proteomes" id="UP000441754"/>
    </source>
</evidence>
<evidence type="ECO:0000256" key="3">
    <source>
        <dbReference type="SAM" id="Phobius"/>
    </source>
</evidence>
<dbReference type="SUPFAM" id="SSF48403">
    <property type="entry name" value="Ankyrin repeat"/>
    <property type="match status" value="1"/>
</dbReference>
<dbReference type="Gene3D" id="1.25.40.20">
    <property type="entry name" value="Ankyrin repeat-containing domain"/>
    <property type="match status" value="1"/>
</dbReference>
<accession>A0A7K0EIA6</accession>
<dbReference type="RefSeq" id="WP_154174909.1">
    <property type="nucleotide sequence ID" value="NZ_WJXZ01000004.1"/>
</dbReference>
<dbReference type="OrthoDB" id="931273at2"/>
<sequence>MKIIGLTNWALIGGYAVLMAYSALTLNQSGTDAAGRGMAAGYLFVGAILLVVVLGLNLLPYQLTKIAVLFALLLPLVFGIREAATNFYFTQRSEKEDEGRWDGSYYFSDPDQLRIAEAIAANDMPKLQALLAKPRLLNESGKDHTTLLDFAALRTAGMYNSPFSVEALELLMAHGATIETADSLRTPTHVLVARQSPAALLEWFLKKGADANAKHLQNQNLPVLFVVMDYPTDRLEKVKLLLEHGADPNVIYPTADYGWLAGHSALLAAARQELWDVCQVLLEHGADSTVVGPQQLVFGEFIAKREKIYAEAGSAPATFIALQKSMATSSTRKP</sequence>
<proteinExistence type="predicted"/>
<keyword evidence="1" id="KW-0677">Repeat</keyword>
<dbReference type="AlphaFoldDB" id="A0A7K0EIA6"/>
<dbReference type="InterPro" id="IPR036770">
    <property type="entry name" value="Ankyrin_rpt-contain_sf"/>
</dbReference>
<keyword evidence="3" id="KW-1133">Transmembrane helix</keyword>
<dbReference type="InterPro" id="IPR050745">
    <property type="entry name" value="Multifunctional_regulatory"/>
</dbReference>
<dbReference type="EMBL" id="WJXZ01000004">
    <property type="protein sequence ID" value="MRS61547.1"/>
    <property type="molecule type" value="Genomic_DNA"/>
</dbReference>
<feature type="transmembrane region" description="Helical" evidence="3">
    <location>
        <begin position="6"/>
        <end position="27"/>
    </location>
</feature>
<feature type="transmembrane region" description="Helical" evidence="3">
    <location>
        <begin position="66"/>
        <end position="84"/>
    </location>
</feature>
<dbReference type="Proteomes" id="UP000441754">
    <property type="component" value="Unassembled WGS sequence"/>
</dbReference>
<keyword evidence="3" id="KW-0812">Transmembrane</keyword>
<keyword evidence="5" id="KW-1185">Reference proteome</keyword>
<dbReference type="PANTHER" id="PTHR24189:SF50">
    <property type="entry name" value="ANKYRIN REPEAT AND SOCS BOX PROTEIN 2"/>
    <property type="match status" value="1"/>
</dbReference>
<keyword evidence="3" id="KW-0472">Membrane</keyword>
<dbReference type="SMART" id="SM00248">
    <property type="entry name" value="ANK"/>
    <property type="match status" value="4"/>
</dbReference>
<dbReference type="Pfam" id="PF12796">
    <property type="entry name" value="Ank_2"/>
    <property type="match status" value="1"/>
</dbReference>
<evidence type="ECO:0000256" key="1">
    <source>
        <dbReference type="ARBA" id="ARBA00022737"/>
    </source>
</evidence>
<dbReference type="PANTHER" id="PTHR24189">
    <property type="entry name" value="MYOTROPHIN"/>
    <property type="match status" value="1"/>
</dbReference>
<evidence type="ECO:0000313" key="4">
    <source>
        <dbReference type="EMBL" id="MRS61547.1"/>
    </source>
</evidence>
<evidence type="ECO:0000256" key="2">
    <source>
        <dbReference type="ARBA" id="ARBA00023043"/>
    </source>
</evidence>
<dbReference type="InterPro" id="IPR002110">
    <property type="entry name" value="Ankyrin_rpt"/>
</dbReference>
<comment type="caution">
    <text evidence="4">The sequence shown here is derived from an EMBL/GenBank/DDBJ whole genome shotgun (WGS) entry which is preliminary data.</text>
</comment>
<organism evidence="4 5">
    <name type="scientific">Larkinella terrae</name>
    <dbReference type="NCBI Taxonomy" id="2025311"/>
    <lineage>
        <taxon>Bacteria</taxon>
        <taxon>Pseudomonadati</taxon>
        <taxon>Bacteroidota</taxon>
        <taxon>Cytophagia</taxon>
        <taxon>Cytophagales</taxon>
        <taxon>Spirosomataceae</taxon>
        <taxon>Larkinella</taxon>
    </lineage>
</organism>
<feature type="transmembrane region" description="Helical" evidence="3">
    <location>
        <begin position="39"/>
        <end position="60"/>
    </location>
</feature>
<protein>
    <recommendedName>
        <fullName evidence="6">Ankyrin repeat domain-containing protein</fullName>
    </recommendedName>
</protein>
<reference evidence="4 5" key="1">
    <citation type="journal article" date="2018" name="Antonie Van Leeuwenhoek">
        <title>Larkinella terrae sp. nov., isolated from soil on Jeju Island, South Korea.</title>
        <authorList>
            <person name="Ten L.N."/>
            <person name="Jeon J."/>
            <person name="Park S.J."/>
            <person name="Park S."/>
            <person name="Lee S.Y."/>
            <person name="Kim M.K."/>
            <person name="Jung H.Y."/>
        </authorList>
    </citation>
    <scope>NUCLEOTIDE SEQUENCE [LARGE SCALE GENOMIC DNA]</scope>
    <source>
        <strain evidence="4 5">KCTC 52001</strain>
    </source>
</reference>
<keyword evidence="2" id="KW-0040">ANK repeat</keyword>
<gene>
    <name evidence="4" type="ORF">GJJ30_09635</name>
</gene>
<name>A0A7K0EIA6_9BACT</name>
<evidence type="ECO:0008006" key="6">
    <source>
        <dbReference type="Google" id="ProtNLM"/>
    </source>
</evidence>